<evidence type="ECO:0000256" key="8">
    <source>
        <dbReference type="ARBA" id="ARBA00022840"/>
    </source>
</evidence>
<keyword evidence="11" id="KW-0175">Coiled coil</keyword>
<feature type="domain" description="HAMP" evidence="15">
    <location>
        <begin position="578"/>
        <end position="630"/>
    </location>
</feature>
<dbReference type="SMART" id="SM00448">
    <property type="entry name" value="REC"/>
    <property type="match status" value="1"/>
</dbReference>
<dbReference type="PROSITE" id="PS50109">
    <property type="entry name" value="HIS_KIN"/>
    <property type="match status" value="1"/>
</dbReference>
<feature type="domain" description="Response regulatory" evidence="14">
    <location>
        <begin position="1112"/>
        <end position="1231"/>
    </location>
</feature>
<dbReference type="Pfam" id="PF00672">
    <property type="entry name" value="HAMP"/>
    <property type="match status" value="2"/>
</dbReference>
<evidence type="ECO:0000313" key="17">
    <source>
        <dbReference type="Proteomes" id="UP001280581"/>
    </source>
</evidence>
<dbReference type="Pfam" id="PF00512">
    <property type="entry name" value="HisKA"/>
    <property type="match status" value="1"/>
</dbReference>
<dbReference type="FunFam" id="1.20.120.1530:FF:000001">
    <property type="entry name" value="Two-component osmosensing histidine kinase"/>
    <property type="match status" value="2"/>
</dbReference>
<feature type="domain" description="HAMP" evidence="15">
    <location>
        <begin position="302"/>
        <end position="354"/>
    </location>
</feature>
<name>A0AAN6RDW6_9PLEO</name>
<dbReference type="Pfam" id="PF00072">
    <property type="entry name" value="Response_reg"/>
    <property type="match status" value="1"/>
</dbReference>
<dbReference type="EMBL" id="WVTA01000015">
    <property type="protein sequence ID" value="KAK3202011.1"/>
    <property type="molecule type" value="Genomic_DNA"/>
</dbReference>
<evidence type="ECO:0000259" key="15">
    <source>
        <dbReference type="PROSITE" id="PS50885"/>
    </source>
</evidence>
<evidence type="ECO:0000256" key="6">
    <source>
        <dbReference type="ARBA" id="ARBA00022741"/>
    </source>
</evidence>
<dbReference type="CDD" id="cd16922">
    <property type="entry name" value="HATPase_EvgS-ArcB-TorS-like"/>
    <property type="match status" value="1"/>
</dbReference>
<dbReference type="CDD" id="cd06225">
    <property type="entry name" value="HAMP"/>
    <property type="match status" value="4"/>
</dbReference>
<dbReference type="FunFam" id="1.20.120.1530:FF:000002">
    <property type="entry name" value="Two-component osmosensing histidine kinase"/>
    <property type="match status" value="1"/>
</dbReference>
<evidence type="ECO:0000259" key="13">
    <source>
        <dbReference type="PROSITE" id="PS50109"/>
    </source>
</evidence>
<evidence type="ECO:0000256" key="4">
    <source>
        <dbReference type="ARBA" id="ARBA00022679"/>
    </source>
</evidence>
<dbReference type="InterPro" id="IPR003660">
    <property type="entry name" value="HAMP_dom"/>
</dbReference>
<feature type="domain" description="HAMP" evidence="15">
    <location>
        <begin position="207"/>
        <end position="262"/>
    </location>
</feature>
<accession>A0AAN6RDW6</accession>
<keyword evidence="7" id="KW-0418">Kinase</keyword>
<feature type="domain" description="HAMP" evidence="15">
    <location>
        <begin position="394"/>
        <end position="446"/>
    </location>
</feature>
<evidence type="ECO:0000256" key="1">
    <source>
        <dbReference type="ARBA" id="ARBA00000085"/>
    </source>
</evidence>
<evidence type="ECO:0000256" key="7">
    <source>
        <dbReference type="ARBA" id="ARBA00022777"/>
    </source>
</evidence>
<evidence type="ECO:0000256" key="10">
    <source>
        <dbReference type="PROSITE-ProRule" id="PRU00169"/>
    </source>
</evidence>
<dbReference type="SMART" id="SM00387">
    <property type="entry name" value="HATPase_c"/>
    <property type="match status" value="1"/>
</dbReference>
<dbReference type="InterPro" id="IPR004358">
    <property type="entry name" value="Sig_transdc_His_kin-like_C"/>
</dbReference>
<dbReference type="SUPFAM" id="SSF52172">
    <property type="entry name" value="CheY-like"/>
    <property type="match status" value="1"/>
</dbReference>
<keyword evidence="5" id="KW-0677">Repeat</keyword>
<reference evidence="16 17" key="1">
    <citation type="submission" date="2021-02" db="EMBL/GenBank/DDBJ databases">
        <title>Genome assembly of Pseudopithomyces chartarum.</title>
        <authorList>
            <person name="Jauregui R."/>
            <person name="Singh J."/>
            <person name="Voisey C."/>
        </authorList>
    </citation>
    <scope>NUCLEOTIDE SEQUENCE [LARGE SCALE GENOMIC DNA]</scope>
    <source>
        <strain evidence="16 17">AGR01</strain>
    </source>
</reference>
<evidence type="ECO:0000256" key="11">
    <source>
        <dbReference type="SAM" id="Coils"/>
    </source>
</evidence>
<dbReference type="FunFam" id="3.30.565.10:FF:000015">
    <property type="entry name" value="Two-component osmosensing histidine kinase"/>
    <property type="match status" value="1"/>
</dbReference>
<dbReference type="FunFam" id="3.40.50.2300:FF:000235">
    <property type="entry name" value="Probable nik-1 protein (Os-1p protein)"/>
    <property type="match status" value="1"/>
</dbReference>
<dbReference type="InterPro" id="IPR005467">
    <property type="entry name" value="His_kinase_dom"/>
</dbReference>
<keyword evidence="6" id="KW-0547">Nucleotide-binding</keyword>
<keyword evidence="4" id="KW-0808">Transferase</keyword>
<evidence type="ECO:0000259" key="14">
    <source>
        <dbReference type="PROSITE" id="PS50110"/>
    </source>
</evidence>
<dbReference type="SMART" id="SM00388">
    <property type="entry name" value="HisKA"/>
    <property type="match status" value="1"/>
</dbReference>
<keyword evidence="3 10" id="KW-0597">Phosphoprotein</keyword>
<gene>
    <name evidence="16" type="ORF">GRF29_164g1413303</name>
</gene>
<dbReference type="CDD" id="cd17546">
    <property type="entry name" value="REC_hyHK_CKI1_RcsC-like"/>
    <property type="match status" value="1"/>
</dbReference>
<dbReference type="PRINTS" id="PR00344">
    <property type="entry name" value="BCTRLSENSOR"/>
</dbReference>
<feature type="domain" description="Histidine kinase" evidence="13">
    <location>
        <begin position="743"/>
        <end position="965"/>
    </location>
</feature>
<dbReference type="Gene3D" id="1.10.287.130">
    <property type="match status" value="1"/>
</dbReference>
<feature type="domain" description="HAMP" evidence="15">
    <location>
        <begin position="670"/>
        <end position="721"/>
    </location>
</feature>
<dbReference type="GO" id="GO:0000155">
    <property type="term" value="F:phosphorelay sensor kinase activity"/>
    <property type="evidence" value="ECO:0007669"/>
    <property type="project" value="InterPro"/>
</dbReference>
<evidence type="ECO:0000256" key="12">
    <source>
        <dbReference type="SAM" id="MobiDB-lite"/>
    </source>
</evidence>
<dbReference type="SUPFAM" id="SSF55874">
    <property type="entry name" value="ATPase domain of HSP90 chaperone/DNA topoisomerase II/histidine kinase"/>
    <property type="match status" value="1"/>
</dbReference>
<dbReference type="Gene3D" id="1.20.120.1530">
    <property type="match status" value="3"/>
</dbReference>
<dbReference type="PANTHER" id="PTHR45339:SF1">
    <property type="entry name" value="HYBRID SIGNAL TRANSDUCTION HISTIDINE KINASE J"/>
    <property type="match status" value="1"/>
</dbReference>
<comment type="catalytic activity">
    <reaction evidence="1">
        <text>ATP + protein L-histidine = ADP + protein N-phospho-L-histidine.</text>
        <dbReference type="EC" id="2.7.13.3"/>
    </reaction>
</comment>
<dbReference type="EC" id="2.7.13.3" evidence="2"/>
<dbReference type="Gene3D" id="3.30.565.10">
    <property type="entry name" value="Histidine kinase-like ATPase, C-terminal domain"/>
    <property type="match status" value="1"/>
</dbReference>
<dbReference type="Pfam" id="PF18947">
    <property type="entry name" value="HAMP_2"/>
    <property type="match status" value="2"/>
</dbReference>
<feature type="coiled-coil region" evidence="11">
    <location>
        <begin position="150"/>
        <end position="180"/>
    </location>
</feature>
<feature type="domain" description="HAMP" evidence="15">
    <location>
        <begin position="486"/>
        <end position="538"/>
    </location>
</feature>
<protein>
    <recommendedName>
        <fullName evidence="2">histidine kinase</fullName>
        <ecNumber evidence="2">2.7.13.3</ecNumber>
    </recommendedName>
</protein>
<dbReference type="InterPro" id="IPR003661">
    <property type="entry name" value="HisK_dim/P_dom"/>
</dbReference>
<evidence type="ECO:0000313" key="16">
    <source>
        <dbReference type="EMBL" id="KAK3202011.1"/>
    </source>
</evidence>
<dbReference type="CDD" id="cd00082">
    <property type="entry name" value="HisKA"/>
    <property type="match status" value="1"/>
</dbReference>
<dbReference type="SMART" id="SM00304">
    <property type="entry name" value="HAMP"/>
    <property type="match status" value="6"/>
</dbReference>
<dbReference type="Pfam" id="PF02518">
    <property type="entry name" value="HATPase_c"/>
    <property type="match status" value="1"/>
</dbReference>
<keyword evidence="8" id="KW-0067">ATP-binding</keyword>
<dbReference type="InterPro" id="IPR036097">
    <property type="entry name" value="HisK_dim/P_sf"/>
</dbReference>
<feature type="modified residue" description="4-aspartylphosphate" evidence="10">
    <location>
        <position position="1161"/>
    </location>
</feature>
<dbReference type="PROSITE" id="PS50885">
    <property type="entry name" value="HAMP"/>
    <property type="match status" value="6"/>
</dbReference>
<dbReference type="GO" id="GO:0016020">
    <property type="term" value="C:membrane"/>
    <property type="evidence" value="ECO:0007669"/>
    <property type="project" value="InterPro"/>
</dbReference>
<dbReference type="SUPFAM" id="SSF58104">
    <property type="entry name" value="Methyl-accepting chemotaxis protein (MCP) signaling domain"/>
    <property type="match status" value="2"/>
</dbReference>
<dbReference type="InterPro" id="IPR036890">
    <property type="entry name" value="HATPase_C_sf"/>
</dbReference>
<dbReference type="FunFam" id="1.10.287.130:FF:000002">
    <property type="entry name" value="Two-component osmosensing histidine kinase"/>
    <property type="match status" value="1"/>
</dbReference>
<evidence type="ECO:0000256" key="3">
    <source>
        <dbReference type="ARBA" id="ARBA00022553"/>
    </source>
</evidence>
<feature type="compositionally biased region" description="Basic and acidic residues" evidence="12">
    <location>
        <begin position="1345"/>
        <end position="1366"/>
    </location>
</feature>
<dbReference type="InterPro" id="IPR001789">
    <property type="entry name" value="Sig_transdc_resp-reg_receiver"/>
</dbReference>
<dbReference type="InterPro" id="IPR011006">
    <property type="entry name" value="CheY-like_superfamily"/>
</dbReference>
<dbReference type="Gene3D" id="3.40.50.2300">
    <property type="match status" value="1"/>
</dbReference>
<sequence length="1366" mass="149418">MSVETYQGLSEFVRNLAPSHDPALDASFRAQVAANGAKQTPVILAGPDSAEKAVLQRELAALAARVQYLEAKANVVDNHTFPMTPGEPTNAQYLYAQSSAPPARNGGAMDRRGSEKRATWVSNWLAAKEPSGDSDQPAAALTEEQLNYLRDHLNKQADQIRNQREHIDNLSAEVNKQLNNQNTAFAHGIEDIGALKRELGKHQQANLAFQKALREIGSIVTAVAMGDLSKKVLIHAKEMDPEITLFKRTINRMVDQLQDFASQVTFLAKEVGTEGRLGGQADLPGVDGIWAELTDSVNLMAKNLTEQVREIAIVTTAVAHGDLSKKIERPAKGEILQLQQTINTMVDQLQSFATEVTKVARDVGTEGKLGGQAEIAGVKGMWNELTINVNAMAQNLTTQVRDIAQVTTAVAQGNLTRKVEAQCKGEILELKNTINLMVDQLQQFAHEVTKIAREVGSEGRLGGQATVHGVEGTWKDLTENVNGMAMNLTTQVREIAEVTTAVARGDLSRKVKAEVQGEILSLKITINTMVDRLNTFAQEVSKVAREVGTDGILGGQAQVDNVEGKWKDLTNNVNTMAQNLTLQVRSISEVTQAIAKGDMSRRVHVDAEGEIRLLKDTINDMVTRLDDWSLAVKRVARDVGVDGKMGGQADVQDIDGRWKEITTDVNTMAQNLTSQVRAFGDITNAAMEGKFTQITVEASGEMDELKRKINQMVSSLRESIQRNTAAREAAELANKTKSEFLANMSHEIRTPMNGIIGMTQLTLDTDLTHSQREMLTIVHNLAGQLLTIIDDILDISKIEANRMVMEEIPFSLRGTIFNALKSLSTRANERKLNLAYDVSFDVPDYVVGDSFRLRQIILNLVGNAIKFTEHGEVKVAISMAEEQDEGQYVFKFAVSDTGIGIHGDKLNLIFDTFQQADGSTTRKFGGTGLGLSISKRLVTLMGGRMWVTSDYGKGSVFYFTCRVRRGNPHLSAIGPQLAPYSKHTVLFVDQGHTGFSQQIQEHLQMLDLVPVVIKSIDDVPESDKRTADMGFDCVIVDNEATARELRIAERFKYIPLVMLTPRVSISLRSALENGISSYMTTPCLPIDLGNALIPALDGRAAPLVSDHSKSFSILLAEDNAVNQKLAVRILEKYHHRVTVANNGLEAFEHIQKKRYDVVLMDVQMPVMGGFEATAKIREWERDNVIPSTPVIALTAHAMVGDREKCLAAQMDDYLSKPLRQNQLIQTILRCATMGGTLYDHEQRHSMEHMATPELTLSSSKGNADKSPGGSGTTPSKSATRRPHLEARGYTERGAGGAGGSPRLLAADQSDHVDRVSHGPGPLLSAPVPSSACPDALGGLSASQLDPREMEGGERPGKRQKRGWECI</sequence>
<dbReference type="GO" id="GO:0071474">
    <property type="term" value="P:cellular hyperosmotic response"/>
    <property type="evidence" value="ECO:0007669"/>
    <property type="project" value="TreeGrafter"/>
</dbReference>
<keyword evidence="17" id="KW-1185">Reference proteome</keyword>
<organism evidence="16 17">
    <name type="scientific">Pseudopithomyces chartarum</name>
    <dbReference type="NCBI Taxonomy" id="1892770"/>
    <lineage>
        <taxon>Eukaryota</taxon>
        <taxon>Fungi</taxon>
        <taxon>Dikarya</taxon>
        <taxon>Ascomycota</taxon>
        <taxon>Pezizomycotina</taxon>
        <taxon>Dothideomycetes</taxon>
        <taxon>Pleosporomycetidae</taxon>
        <taxon>Pleosporales</taxon>
        <taxon>Massarineae</taxon>
        <taxon>Didymosphaeriaceae</taxon>
        <taxon>Pseudopithomyces</taxon>
    </lineage>
</organism>
<dbReference type="Proteomes" id="UP001280581">
    <property type="component" value="Unassembled WGS sequence"/>
</dbReference>
<dbReference type="SUPFAM" id="SSF47384">
    <property type="entry name" value="Homodimeric domain of signal transducing histidine kinase"/>
    <property type="match status" value="1"/>
</dbReference>
<dbReference type="PANTHER" id="PTHR45339">
    <property type="entry name" value="HYBRID SIGNAL TRANSDUCTION HISTIDINE KINASE J"/>
    <property type="match status" value="1"/>
</dbReference>
<keyword evidence="9" id="KW-0902">Two-component regulatory system</keyword>
<feature type="region of interest" description="Disordered" evidence="12">
    <location>
        <begin position="1252"/>
        <end position="1366"/>
    </location>
</feature>
<dbReference type="GO" id="GO:0005524">
    <property type="term" value="F:ATP binding"/>
    <property type="evidence" value="ECO:0007669"/>
    <property type="project" value="UniProtKB-KW"/>
</dbReference>
<comment type="caution">
    <text evidence="16">The sequence shown here is derived from an EMBL/GenBank/DDBJ whole genome shotgun (WGS) entry which is preliminary data.</text>
</comment>
<dbReference type="InterPro" id="IPR003594">
    <property type="entry name" value="HATPase_dom"/>
</dbReference>
<dbReference type="PROSITE" id="PS50110">
    <property type="entry name" value="RESPONSE_REGULATORY"/>
    <property type="match status" value="1"/>
</dbReference>
<evidence type="ECO:0000256" key="2">
    <source>
        <dbReference type="ARBA" id="ARBA00012438"/>
    </source>
</evidence>
<evidence type="ECO:0000256" key="5">
    <source>
        <dbReference type="ARBA" id="ARBA00022737"/>
    </source>
</evidence>
<proteinExistence type="predicted"/>
<evidence type="ECO:0000256" key="9">
    <source>
        <dbReference type="ARBA" id="ARBA00023012"/>
    </source>
</evidence>